<gene>
    <name evidence="2" type="ORF">MAE02_26380</name>
</gene>
<feature type="transmembrane region" description="Helical" evidence="1">
    <location>
        <begin position="21"/>
        <end position="54"/>
    </location>
</feature>
<keyword evidence="1" id="KW-0472">Membrane</keyword>
<protein>
    <submittedName>
        <fullName evidence="2">Uncharacterized protein</fullName>
    </submittedName>
</protein>
<evidence type="ECO:0000313" key="3">
    <source>
        <dbReference type="Proteomes" id="UP000321085"/>
    </source>
</evidence>
<proteinExistence type="predicted"/>
<accession>A0A512BSP2</accession>
<feature type="transmembrane region" description="Helical" evidence="1">
    <location>
        <begin position="60"/>
        <end position="81"/>
    </location>
</feature>
<keyword evidence="1" id="KW-1133">Transmembrane helix</keyword>
<sequence length="92" mass="9705">MSSRRGNDPVKTDYCVKVVGVWLLATFGGLAGAAAGSILGFGASVPAMLIAGAFFYGFDSLALGLAVMVVAAAVSFVWTFCHSYRILVRHFR</sequence>
<dbReference type="Proteomes" id="UP000321085">
    <property type="component" value="Unassembled WGS sequence"/>
</dbReference>
<dbReference type="EMBL" id="BJYU01000032">
    <property type="protein sequence ID" value="GEO14942.1"/>
    <property type="molecule type" value="Genomic_DNA"/>
</dbReference>
<evidence type="ECO:0000256" key="1">
    <source>
        <dbReference type="SAM" id="Phobius"/>
    </source>
</evidence>
<keyword evidence="1" id="KW-0812">Transmembrane</keyword>
<name>A0A512BSP2_9HYPH</name>
<evidence type="ECO:0000313" key="2">
    <source>
        <dbReference type="EMBL" id="GEO14942.1"/>
    </source>
</evidence>
<comment type="caution">
    <text evidence="2">The sequence shown here is derived from an EMBL/GenBank/DDBJ whole genome shotgun (WGS) entry which is preliminary data.</text>
</comment>
<reference evidence="2 3" key="1">
    <citation type="submission" date="2019-07" db="EMBL/GenBank/DDBJ databases">
        <title>Whole genome shotgun sequence of Microvirga aerophila NBRC 106136.</title>
        <authorList>
            <person name="Hosoyama A."/>
            <person name="Uohara A."/>
            <person name="Ohji S."/>
            <person name="Ichikawa N."/>
        </authorList>
    </citation>
    <scope>NUCLEOTIDE SEQUENCE [LARGE SCALE GENOMIC DNA]</scope>
    <source>
        <strain evidence="2 3">NBRC 106136</strain>
    </source>
</reference>
<dbReference type="AlphaFoldDB" id="A0A512BSP2"/>
<organism evidence="2 3">
    <name type="scientific">Microvirga aerophila</name>
    <dbReference type="NCBI Taxonomy" id="670291"/>
    <lineage>
        <taxon>Bacteria</taxon>
        <taxon>Pseudomonadati</taxon>
        <taxon>Pseudomonadota</taxon>
        <taxon>Alphaproteobacteria</taxon>
        <taxon>Hyphomicrobiales</taxon>
        <taxon>Methylobacteriaceae</taxon>
        <taxon>Microvirga</taxon>
    </lineage>
</organism>
<keyword evidence="3" id="KW-1185">Reference proteome</keyword>